<evidence type="ECO:0000313" key="2">
    <source>
        <dbReference type="Proteomes" id="UP001595823"/>
    </source>
</evidence>
<comment type="caution">
    <text evidence="1">The sequence shown here is derived from an EMBL/GenBank/DDBJ whole genome shotgun (WGS) entry which is preliminary data.</text>
</comment>
<dbReference type="Proteomes" id="UP001595823">
    <property type="component" value="Unassembled WGS sequence"/>
</dbReference>
<accession>A0ABV8TTW7</accession>
<dbReference type="Pfam" id="PF11367">
    <property type="entry name" value="Tail_completion_gp17"/>
    <property type="match status" value="1"/>
</dbReference>
<reference evidence="2" key="1">
    <citation type="journal article" date="2019" name="Int. J. Syst. Evol. Microbiol.">
        <title>The Global Catalogue of Microorganisms (GCM) 10K type strain sequencing project: providing services to taxonomists for standard genome sequencing and annotation.</title>
        <authorList>
            <consortium name="The Broad Institute Genomics Platform"/>
            <consortium name="The Broad Institute Genome Sequencing Center for Infectious Disease"/>
            <person name="Wu L."/>
            <person name="Ma J."/>
        </authorList>
    </citation>
    <scope>NUCLEOTIDE SEQUENCE [LARGE SCALE GENOMIC DNA]</scope>
    <source>
        <strain evidence="2">IBRC-M 10908</strain>
    </source>
</reference>
<dbReference type="InterPro" id="IPR021508">
    <property type="entry name" value="Gp17-like"/>
</dbReference>
<protein>
    <submittedName>
        <fullName evidence="1">DUF3168 domain-containing protein</fullName>
    </submittedName>
</protein>
<dbReference type="InterPro" id="IPR053745">
    <property type="entry name" value="Viral_Tail_Comp_sf"/>
</dbReference>
<dbReference type="Gene3D" id="3.30.2000.30">
    <property type="match status" value="1"/>
</dbReference>
<dbReference type="RefSeq" id="WP_380617602.1">
    <property type="nucleotide sequence ID" value="NZ_JBHSDK010000002.1"/>
</dbReference>
<gene>
    <name evidence="1" type="ORF">ACFPET_01470</name>
</gene>
<organism evidence="1 2">
    <name type="scientific">Salininema proteolyticum</name>
    <dbReference type="NCBI Taxonomy" id="1607685"/>
    <lineage>
        <taxon>Bacteria</taxon>
        <taxon>Bacillati</taxon>
        <taxon>Actinomycetota</taxon>
        <taxon>Actinomycetes</taxon>
        <taxon>Glycomycetales</taxon>
        <taxon>Glycomycetaceae</taxon>
        <taxon>Salininema</taxon>
    </lineage>
</organism>
<proteinExistence type="predicted"/>
<dbReference type="EMBL" id="JBHSDK010000002">
    <property type="protein sequence ID" value="MFC4333863.1"/>
    <property type="molecule type" value="Genomic_DNA"/>
</dbReference>
<name>A0ABV8TTW7_9ACTN</name>
<keyword evidence="2" id="KW-1185">Reference proteome</keyword>
<evidence type="ECO:0000313" key="1">
    <source>
        <dbReference type="EMBL" id="MFC4333863.1"/>
    </source>
</evidence>
<sequence>MIADSPAVSIQQAVYAALVADTELTQTLGFSVVDDTDAVSYPYVSMGEGTEGPDNVHDQFGRDCTITLHVWSEEAGFTQANQGAARATAVLDHQTLTLTGHRAVAVRFASATRMRDPREQFVRHVAITFRVVTTQTS</sequence>